<evidence type="ECO:0000256" key="5">
    <source>
        <dbReference type="ARBA" id="ARBA00023136"/>
    </source>
</evidence>
<evidence type="ECO:0000256" key="4">
    <source>
        <dbReference type="ARBA" id="ARBA00022989"/>
    </source>
</evidence>
<dbReference type="Pfam" id="PF10035">
    <property type="entry name" value="DUF2179"/>
    <property type="match status" value="1"/>
</dbReference>
<dbReference type="InterPro" id="IPR051461">
    <property type="entry name" value="UPF0750_membrane"/>
</dbReference>
<dbReference type="STRING" id="29349.CLOTH_15480"/>
<dbReference type="EMBL" id="MZGW01000006">
    <property type="protein sequence ID" value="OPJ55245.1"/>
    <property type="molecule type" value="Genomic_DNA"/>
</dbReference>
<dbReference type="CDD" id="cd16380">
    <property type="entry name" value="YitT_C"/>
    <property type="match status" value="1"/>
</dbReference>
<evidence type="ECO:0000256" key="3">
    <source>
        <dbReference type="ARBA" id="ARBA00022692"/>
    </source>
</evidence>
<comment type="caution">
    <text evidence="8">The sequence shown here is derived from an EMBL/GenBank/DDBJ whole genome shotgun (WGS) entry which is preliminary data.</text>
</comment>
<evidence type="ECO:0000256" key="1">
    <source>
        <dbReference type="ARBA" id="ARBA00004651"/>
    </source>
</evidence>
<dbReference type="Pfam" id="PF02588">
    <property type="entry name" value="YitT_membrane"/>
    <property type="match status" value="1"/>
</dbReference>
<gene>
    <name evidence="8" type="ORF">CLOTH_15480</name>
</gene>
<dbReference type="PIRSF" id="PIRSF006483">
    <property type="entry name" value="Membrane_protein_YitT"/>
    <property type="match status" value="1"/>
</dbReference>
<reference evidence="8 9" key="1">
    <citation type="submission" date="2017-03" db="EMBL/GenBank/DDBJ databases">
        <title>Genome sequence of Clostridium thermoalcaliphilum DSM 7309.</title>
        <authorList>
            <person name="Poehlein A."/>
            <person name="Daniel R."/>
        </authorList>
    </citation>
    <scope>NUCLEOTIDE SEQUENCE [LARGE SCALE GENOMIC DNA]</scope>
    <source>
        <strain evidence="8 9">DSM 7309</strain>
    </source>
</reference>
<protein>
    <recommendedName>
        <fullName evidence="7">DUF2179 domain-containing protein</fullName>
    </recommendedName>
</protein>
<evidence type="ECO:0000256" key="6">
    <source>
        <dbReference type="SAM" id="Phobius"/>
    </source>
</evidence>
<comment type="subcellular location">
    <subcellularLocation>
        <location evidence="1">Cell membrane</location>
        <topology evidence="1">Multi-pass membrane protein</topology>
    </subcellularLocation>
</comment>
<keyword evidence="2" id="KW-1003">Cell membrane</keyword>
<dbReference type="PANTHER" id="PTHR33545">
    <property type="entry name" value="UPF0750 MEMBRANE PROTEIN YITT-RELATED"/>
    <property type="match status" value="1"/>
</dbReference>
<feature type="domain" description="DUF2179" evidence="7">
    <location>
        <begin position="225"/>
        <end position="279"/>
    </location>
</feature>
<dbReference type="Gene3D" id="3.30.70.120">
    <property type="match status" value="1"/>
</dbReference>
<keyword evidence="4 6" id="KW-1133">Transmembrane helix</keyword>
<name>A0A1V4I6L6_9FIRM</name>
<sequence length="285" mass="30882">MKKHWYNHFLEYLTITIGCALMAIALNMFLEPNTIAPGGVTGLAIVIKKLTDIPVSVTNLVVNIPLFITGLMILGKMFGAKTAYGTIALSFFIEIFLRIFKDFVPTTDLVLSAVYGGVILGIGIGLVFKAGGTTGGTDLAGAILNKFFPSLSTAKLMMVCDLVIVVLAGIVDKNIETSLYSTIALYIIVKIADFIVEGMGYAKAFFIISNKEEEISREIMEKLERGVTALKGRGMYSGLDKEVLLVVVDRAQEAKLKEIVRNEDPSAFVMVAGIHEVLGQGFKSI</sequence>
<dbReference type="GO" id="GO:0005886">
    <property type="term" value="C:plasma membrane"/>
    <property type="evidence" value="ECO:0007669"/>
    <property type="project" value="UniProtKB-SubCell"/>
</dbReference>
<feature type="transmembrane region" description="Helical" evidence="6">
    <location>
        <begin position="112"/>
        <end position="132"/>
    </location>
</feature>
<keyword evidence="5 6" id="KW-0472">Membrane</keyword>
<dbReference type="PANTHER" id="PTHR33545:SF9">
    <property type="entry name" value="UPF0750 MEMBRANE PROTEIN YITE"/>
    <property type="match status" value="1"/>
</dbReference>
<dbReference type="AlphaFoldDB" id="A0A1V4I6L6"/>
<proteinExistence type="predicted"/>
<evidence type="ECO:0000313" key="8">
    <source>
        <dbReference type="EMBL" id="OPJ55245.1"/>
    </source>
</evidence>
<dbReference type="InterPro" id="IPR015867">
    <property type="entry name" value="N-reg_PII/ATP_PRibTrfase_C"/>
</dbReference>
<evidence type="ECO:0000256" key="2">
    <source>
        <dbReference type="ARBA" id="ARBA00022475"/>
    </source>
</evidence>
<dbReference type="InterPro" id="IPR019264">
    <property type="entry name" value="DUF2179"/>
</dbReference>
<keyword evidence="3 6" id="KW-0812">Transmembrane</keyword>
<dbReference type="OrthoDB" id="9779786at2"/>
<evidence type="ECO:0000313" key="9">
    <source>
        <dbReference type="Proteomes" id="UP000190140"/>
    </source>
</evidence>
<dbReference type="RefSeq" id="WP_079412773.1">
    <property type="nucleotide sequence ID" value="NZ_MZGW01000006.1"/>
</dbReference>
<feature type="transmembrane region" description="Helical" evidence="6">
    <location>
        <begin position="12"/>
        <end position="30"/>
    </location>
</feature>
<keyword evidence="9" id="KW-1185">Reference proteome</keyword>
<dbReference type="InterPro" id="IPR003740">
    <property type="entry name" value="YitT"/>
</dbReference>
<dbReference type="Proteomes" id="UP000190140">
    <property type="component" value="Unassembled WGS sequence"/>
</dbReference>
<feature type="transmembrane region" description="Helical" evidence="6">
    <location>
        <begin position="153"/>
        <end position="171"/>
    </location>
</feature>
<feature type="transmembrane region" description="Helical" evidence="6">
    <location>
        <begin position="183"/>
        <end position="202"/>
    </location>
</feature>
<organism evidence="8 9">
    <name type="scientific">Alkalithermobacter paradoxus</name>
    <dbReference type="NCBI Taxonomy" id="29349"/>
    <lineage>
        <taxon>Bacteria</taxon>
        <taxon>Bacillati</taxon>
        <taxon>Bacillota</taxon>
        <taxon>Clostridia</taxon>
        <taxon>Peptostreptococcales</taxon>
        <taxon>Tepidibacteraceae</taxon>
        <taxon>Alkalithermobacter</taxon>
    </lineage>
</organism>
<accession>A0A1V4I6L6</accession>
<evidence type="ECO:0000259" key="7">
    <source>
        <dbReference type="Pfam" id="PF10035"/>
    </source>
</evidence>
<feature type="transmembrane region" description="Helical" evidence="6">
    <location>
        <begin position="53"/>
        <end position="75"/>
    </location>
</feature>
<feature type="transmembrane region" description="Helical" evidence="6">
    <location>
        <begin position="82"/>
        <end position="100"/>
    </location>
</feature>